<reference evidence="7" key="2">
    <citation type="submission" date="2020-09" db="EMBL/GenBank/DDBJ databases">
        <authorList>
            <person name="Sun Q."/>
            <person name="Ohkuma M."/>
        </authorList>
    </citation>
    <scope>NUCLEOTIDE SEQUENCE</scope>
    <source>
        <strain evidence="7">JCM 31311</strain>
    </source>
</reference>
<evidence type="ECO:0000313" key="7">
    <source>
        <dbReference type="EMBL" id="GGR40107.1"/>
    </source>
</evidence>
<evidence type="ECO:0000259" key="6">
    <source>
        <dbReference type="Pfam" id="PF07282"/>
    </source>
</evidence>
<keyword evidence="2" id="KW-0815">Transposition</keyword>
<organism evidence="7 8">
    <name type="scientific">Deinococcus ruber</name>
    <dbReference type="NCBI Taxonomy" id="1848197"/>
    <lineage>
        <taxon>Bacteria</taxon>
        <taxon>Thermotogati</taxon>
        <taxon>Deinococcota</taxon>
        <taxon>Deinococci</taxon>
        <taxon>Deinococcales</taxon>
        <taxon>Deinococcaceae</taxon>
        <taxon>Deinococcus</taxon>
    </lineage>
</organism>
<name>A0A918FIJ5_9DEIO</name>
<accession>A0A918FIJ5</accession>
<dbReference type="InterPro" id="IPR001959">
    <property type="entry name" value="Transposase"/>
</dbReference>
<evidence type="ECO:0000256" key="1">
    <source>
        <dbReference type="ARBA" id="ARBA00008761"/>
    </source>
</evidence>
<dbReference type="Pfam" id="PF01385">
    <property type="entry name" value="OrfB_IS605"/>
    <property type="match status" value="1"/>
</dbReference>
<keyword evidence="8" id="KW-1185">Reference proteome</keyword>
<keyword evidence="3" id="KW-0238">DNA-binding</keyword>
<feature type="domain" description="Probable transposase IS891/IS1136/IS1341" evidence="5">
    <location>
        <begin position="2"/>
        <end position="98"/>
    </location>
</feature>
<dbReference type="NCBIfam" id="NF040570">
    <property type="entry name" value="guided_TnpB"/>
    <property type="match status" value="1"/>
</dbReference>
<evidence type="ECO:0000313" key="8">
    <source>
        <dbReference type="Proteomes" id="UP000603865"/>
    </source>
</evidence>
<dbReference type="Proteomes" id="UP000603865">
    <property type="component" value="Unassembled WGS sequence"/>
</dbReference>
<gene>
    <name evidence="7" type="ORF">GCM10008957_55840</name>
</gene>
<feature type="domain" description="Cas12f1-like TNB" evidence="6">
    <location>
        <begin position="120"/>
        <end position="183"/>
    </location>
</feature>
<evidence type="ECO:0000256" key="2">
    <source>
        <dbReference type="ARBA" id="ARBA00022578"/>
    </source>
</evidence>
<reference evidence="7" key="1">
    <citation type="journal article" date="2014" name="Int. J. Syst. Evol. Microbiol.">
        <title>Complete genome sequence of Corynebacterium casei LMG S-19264T (=DSM 44701T), isolated from a smear-ripened cheese.</title>
        <authorList>
            <consortium name="US DOE Joint Genome Institute (JGI-PGF)"/>
            <person name="Walter F."/>
            <person name="Albersmeier A."/>
            <person name="Kalinowski J."/>
            <person name="Ruckert C."/>
        </authorList>
    </citation>
    <scope>NUCLEOTIDE SEQUENCE</scope>
    <source>
        <strain evidence="7">JCM 31311</strain>
    </source>
</reference>
<dbReference type="GO" id="GO:0032196">
    <property type="term" value="P:transposition"/>
    <property type="evidence" value="ECO:0007669"/>
    <property type="project" value="UniProtKB-KW"/>
</dbReference>
<keyword evidence="4" id="KW-0233">DNA recombination</keyword>
<dbReference type="GO" id="GO:0003677">
    <property type="term" value="F:DNA binding"/>
    <property type="evidence" value="ECO:0007669"/>
    <property type="project" value="UniProtKB-KW"/>
</dbReference>
<dbReference type="EMBL" id="BMQL01000101">
    <property type="protein sequence ID" value="GGR40107.1"/>
    <property type="molecule type" value="Genomic_DNA"/>
</dbReference>
<dbReference type="Pfam" id="PF07282">
    <property type="entry name" value="Cas12f1-like_TNB"/>
    <property type="match status" value="1"/>
</dbReference>
<protein>
    <recommendedName>
        <fullName evidence="9">Transposase</fullName>
    </recommendedName>
</protein>
<comment type="similarity">
    <text evidence="1">In the C-terminal section; belongs to the transposase 35 family.</text>
</comment>
<proteinExistence type="inferred from homology"/>
<evidence type="ECO:0000256" key="3">
    <source>
        <dbReference type="ARBA" id="ARBA00023125"/>
    </source>
</evidence>
<evidence type="ECO:0000256" key="4">
    <source>
        <dbReference type="ARBA" id="ARBA00023172"/>
    </source>
</evidence>
<dbReference type="InterPro" id="IPR010095">
    <property type="entry name" value="Cas12f1-like_TNB"/>
</dbReference>
<dbReference type="AlphaFoldDB" id="A0A918FIJ5"/>
<comment type="caution">
    <text evidence="7">The sequence shown here is derived from an EMBL/GenBank/DDBJ whole genome shotgun (WGS) entry which is preliminary data.</text>
</comment>
<evidence type="ECO:0000259" key="5">
    <source>
        <dbReference type="Pfam" id="PF01385"/>
    </source>
</evidence>
<dbReference type="GO" id="GO:0006310">
    <property type="term" value="P:DNA recombination"/>
    <property type="evidence" value="ECO:0007669"/>
    <property type="project" value="UniProtKB-KW"/>
</dbReference>
<sequence>MQAGIDLGTEHVLSLSDGTQEVNPRFLKSAAKRIATLNRELARRKRFGENWKRTKIRLAKKYAKVANQRADFQHKLTANLVATYGILATEELSIKNMTAHGGAYKNGLNRSILDVGMATILQKLRYKAEETGTGRLWFVPTRTVKPSQTCPLCGHQEKKLLSQRVHHCKNCGYTENRDVAAAQVMLGWAIEHYGKELACGDGSGVPANPCEPRNPDQSAAALGRG</sequence>
<evidence type="ECO:0008006" key="9">
    <source>
        <dbReference type="Google" id="ProtNLM"/>
    </source>
</evidence>